<accession>A0ABD4TSS3</accession>
<comment type="caution">
    <text evidence="1">The sequence shown here is derived from an EMBL/GenBank/DDBJ whole genome shotgun (WGS) entry which is preliminary data.</text>
</comment>
<dbReference type="EMBL" id="JAGPYW010000007">
    <property type="protein sequence ID" value="MCQ4614564.1"/>
    <property type="molecule type" value="Genomic_DNA"/>
</dbReference>
<dbReference type="Proteomes" id="UP001205080">
    <property type="component" value="Unassembled WGS sequence"/>
</dbReference>
<evidence type="ECO:0000313" key="2">
    <source>
        <dbReference type="Proteomes" id="UP001205080"/>
    </source>
</evidence>
<sequence length="165" mass="18414">MSTDVHASYFLADSYGSRLQKIDEESRALLAEYQALQPPLVSPDMDVTNLRGAAFPRSSVERIRDSDLGEEERQKAITYLLGCWYMDQVDGVWDFVPMIVDKPALYLSFGLGVRTENGSMLNVAESAREIMEGGDLAFVEALYTSSVKVERRLAEEGSRSEETST</sequence>
<dbReference type="AlphaFoldDB" id="A0ABD4TSS3"/>
<protein>
    <submittedName>
        <fullName evidence="1">Uncharacterized protein</fullName>
    </submittedName>
</protein>
<dbReference type="RefSeq" id="WP_070362913.1">
    <property type="nucleotide sequence ID" value="NZ_JAGPYW010000007.1"/>
</dbReference>
<proteinExistence type="predicted"/>
<name>A0ABD4TSS3_9CORY</name>
<gene>
    <name evidence="1" type="ORF">KBX22_07450</name>
</gene>
<reference evidence="1 2" key="1">
    <citation type="submission" date="2021-04" db="EMBL/GenBank/DDBJ databases">
        <title>Corynebacterium genitalium sp. nov. and Corynebacterium genitalium sp. nov., two new species of the genus Corynebacterium.</title>
        <authorList>
            <person name="Jaen-Luchoro D."/>
            <person name="Pinyeiro-Iglesias B."/>
            <person name="Al-Shaer S."/>
            <person name="Karlsson R."/>
            <person name="Gonzales-Siles L."/>
            <person name="Cardew S."/>
            <person name="Jensie-Markopolous S."/>
            <person name="Ohlen M."/>
            <person name="Inganas E."/>
            <person name="Moore E.R.B."/>
        </authorList>
    </citation>
    <scope>NUCLEOTIDE SEQUENCE [LARGE SCALE GENOMIC DNA]</scope>
    <source>
        <strain evidence="1 2">CCUG 55013</strain>
    </source>
</reference>
<evidence type="ECO:0000313" key="1">
    <source>
        <dbReference type="EMBL" id="MCQ4614564.1"/>
    </source>
</evidence>
<organism evidence="1 2">
    <name type="scientific">Corynebacterium pseudogenitalium</name>
    <dbReference type="NCBI Taxonomy" id="38303"/>
    <lineage>
        <taxon>Bacteria</taxon>
        <taxon>Bacillati</taxon>
        <taxon>Actinomycetota</taxon>
        <taxon>Actinomycetes</taxon>
        <taxon>Mycobacteriales</taxon>
        <taxon>Corynebacteriaceae</taxon>
        <taxon>Corynebacterium</taxon>
    </lineage>
</organism>